<gene>
    <name evidence="7" type="ORF">PC110_g463</name>
    <name evidence="2" type="ORF">PC113_g1536</name>
    <name evidence="3" type="ORF">PC115_g2044</name>
    <name evidence="4" type="ORF">PC117_g1436</name>
    <name evidence="5" type="ORF">PC118_g392</name>
    <name evidence="6" type="ORF">PC129_g835</name>
</gene>
<name>A0A329T3A5_9STRA</name>
<dbReference type="VEuPathDB" id="FungiDB:PC110_g463"/>
<comment type="caution">
    <text evidence="7">The sequence shown here is derived from an EMBL/GenBank/DDBJ whole genome shotgun (WGS) entry which is preliminary data.</text>
</comment>
<evidence type="ECO:0000313" key="2">
    <source>
        <dbReference type="EMBL" id="KAG2867896.1"/>
    </source>
</evidence>
<evidence type="ECO:0000256" key="1">
    <source>
        <dbReference type="SAM" id="MobiDB-lite"/>
    </source>
</evidence>
<proteinExistence type="predicted"/>
<dbReference type="EMBL" id="RCML01000004">
    <property type="protein sequence ID" value="KAG3000159.1"/>
    <property type="molecule type" value="Genomic_DNA"/>
</dbReference>
<dbReference type="EMBL" id="RCMI01000028">
    <property type="protein sequence ID" value="KAG2941265.1"/>
    <property type="molecule type" value="Genomic_DNA"/>
</dbReference>
<dbReference type="AlphaFoldDB" id="A0A329T3A5"/>
<dbReference type="Proteomes" id="UP000736787">
    <property type="component" value="Unassembled WGS sequence"/>
</dbReference>
<organism evidence="7 8">
    <name type="scientific">Phytophthora cactorum</name>
    <dbReference type="NCBI Taxonomy" id="29920"/>
    <lineage>
        <taxon>Eukaryota</taxon>
        <taxon>Sar</taxon>
        <taxon>Stramenopiles</taxon>
        <taxon>Oomycota</taxon>
        <taxon>Peronosporomycetes</taxon>
        <taxon>Peronosporales</taxon>
        <taxon>Peronosporaceae</taxon>
        <taxon>Phytophthora</taxon>
    </lineage>
</organism>
<dbReference type="Proteomes" id="UP000735874">
    <property type="component" value="Unassembled WGS sequence"/>
</dbReference>
<keyword evidence="8" id="KW-1185">Reference proteome</keyword>
<dbReference type="Proteomes" id="UP000774804">
    <property type="component" value="Unassembled WGS sequence"/>
</dbReference>
<evidence type="ECO:0000313" key="8">
    <source>
        <dbReference type="Proteomes" id="UP000251314"/>
    </source>
</evidence>
<dbReference type="EMBL" id="RCMG01000018">
    <property type="protein sequence ID" value="KAG2867896.1"/>
    <property type="molecule type" value="Genomic_DNA"/>
</dbReference>
<evidence type="ECO:0000313" key="6">
    <source>
        <dbReference type="EMBL" id="KAG3228678.1"/>
    </source>
</evidence>
<dbReference type="Proteomes" id="UP000760860">
    <property type="component" value="Unassembled WGS sequence"/>
</dbReference>
<evidence type="ECO:0000313" key="3">
    <source>
        <dbReference type="EMBL" id="KAG2941265.1"/>
    </source>
</evidence>
<dbReference type="EMBL" id="RCMK01000017">
    <property type="protein sequence ID" value="KAG2954176.1"/>
    <property type="molecule type" value="Genomic_DNA"/>
</dbReference>
<sequence>MEDPTDEDFCRVDTNSENETRSELSSVDATGEDDEDAADSTPTPENLSAEEQKERLKWMAELLVSADAMRISSREVIGLRSMKREFREELGSKQGRMQQKSMTDFIGRPSTYGSFS</sequence>
<feature type="region of interest" description="Disordered" evidence="1">
    <location>
        <begin position="1"/>
        <end position="52"/>
    </location>
</feature>
<dbReference type="Proteomes" id="UP000697107">
    <property type="component" value="Unassembled WGS sequence"/>
</dbReference>
<reference evidence="6" key="2">
    <citation type="submission" date="2018-05" db="EMBL/GenBank/DDBJ databases">
        <title>Effector identification in a new, highly contiguous assembly of the strawberry crown rot pathogen Phytophthora cactorum.</title>
        <authorList>
            <person name="Armitage A.D."/>
            <person name="Nellist C.F."/>
            <person name="Bates H."/>
            <person name="Vickerstaff R.J."/>
            <person name="Harrison R.J."/>
        </authorList>
    </citation>
    <scope>NUCLEOTIDE SEQUENCE</scope>
    <source>
        <strain evidence="2">15-7</strain>
        <strain evidence="3">4032</strain>
        <strain evidence="4">4040</strain>
        <strain evidence="5">P415</strain>
        <strain evidence="6">P421</strain>
    </source>
</reference>
<evidence type="ECO:0000313" key="4">
    <source>
        <dbReference type="EMBL" id="KAG2954176.1"/>
    </source>
</evidence>
<accession>A0A329T3A5</accession>
<dbReference type="OrthoDB" id="144103at2759"/>
<protein>
    <submittedName>
        <fullName evidence="7">Uncharacterized protein</fullName>
    </submittedName>
</protein>
<feature type="region of interest" description="Disordered" evidence="1">
    <location>
        <begin position="89"/>
        <end position="116"/>
    </location>
</feature>
<dbReference type="Proteomes" id="UP000251314">
    <property type="component" value="Unassembled WGS sequence"/>
</dbReference>
<dbReference type="EMBL" id="RCMV01000012">
    <property type="protein sequence ID" value="KAG3228678.1"/>
    <property type="molecule type" value="Genomic_DNA"/>
</dbReference>
<evidence type="ECO:0000313" key="7">
    <source>
        <dbReference type="EMBL" id="RAW43365.1"/>
    </source>
</evidence>
<feature type="compositionally biased region" description="Polar residues" evidence="1">
    <location>
        <begin position="13"/>
        <end position="28"/>
    </location>
</feature>
<evidence type="ECO:0000313" key="5">
    <source>
        <dbReference type="EMBL" id="KAG3000159.1"/>
    </source>
</evidence>
<reference evidence="7 8" key="1">
    <citation type="submission" date="2018-01" db="EMBL/GenBank/DDBJ databases">
        <title>Draft genome of the strawberry crown rot pathogen Phytophthora cactorum.</title>
        <authorList>
            <person name="Armitage A.D."/>
            <person name="Lysoe E."/>
            <person name="Nellist C.F."/>
            <person name="Harrison R.J."/>
            <person name="Brurberg M.B."/>
        </authorList>
    </citation>
    <scope>NUCLEOTIDE SEQUENCE [LARGE SCALE GENOMIC DNA]</scope>
    <source>
        <strain evidence="7 8">10300</strain>
    </source>
</reference>
<dbReference type="EMBL" id="MJFZ01000005">
    <property type="protein sequence ID" value="RAW43365.1"/>
    <property type="molecule type" value="Genomic_DNA"/>
</dbReference>